<gene>
    <name evidence="7" type="ORF">A1O5_02954</name>
</gene>
<evidence type="ECO:0000256" key="6">
    <source>
        <dbReference type="SAM" id="Phobius"/>
    </source>
</evidence>
<evidence type="ECO:0000256" key="2">
    <source>
        <dbReference type="ARBA" id="ARBA00022692"/>
    </source>
</evidence>
<feature type="transmembrane region" description="Helical" evidence="6">
    <location>
        <begin position="244"/>
        <end position="271"/>
    </location>
</feature>
<evidence type="ECO:0000256" key="4">
    <source>
        <dbReference type="ARBA" id="ARBA00023136"/>
    </source>
</evidence>
<feature type="transmembrane region" description="Helical" evidence="6">
    <location>
        <begin position="313"/>
        <end position="330"/>
    </location>
</feature>
<dbReference type="RefSeq" id="XP_007741757.1">
    <property type="nucleotide sequence ID" value="XM_007743567.1"/>
</dbReference>
<reference evidence="7 8" key="1">
    <citation type="submission" date="2013-03" db="EMBL/GenBank/DDBJ databases">
        <title>The Genome Sequence of Cladophialophora psammophila CBS 110553.</title>
        <authorList>
            <consortium name="The Broad Institute Genomics Platform"/>
            <person name="Cuomo C."/>
            <person name="de Hoog S."/>
            <person name="Gorbushina A."/>
            <person name="Walker B."/>
            <person name="Young S.K."/>
            <person name="Zeng Q."/>
            <person name="Gargeya S."/>
            <person name="Fitzgerald M."/>
            <person name="Haas B."/>
            <person name="Abouelleil A."/>
            <person name="Allen A.W."/>
            <person name="Alvarado L."/>
            <person name="Arachchi H.M."/>
            <person name="Berlin A.M."/>
            <person name="Chapman S.B."/>
            <person name="Gainer-Dewar J."/>
            <person name="Goldberg J."/>
            <person name="Griggs A."/>
            <person name="Gujja S."/>
            <person name="Hansen M."/>
            <person name="Howarth C."/>
            <person name="Imamovic A."/>
            <person name="Ireland A."/>
            <person name="Larimer J."/>
            <person name="McCowan C."/>
            <person name="Murphy C."/>
            <person name="Pearson M."/>
            <person name="Poon T.W."/>
            <person name="Priest M."/>
            <person name="Roberts A."/>
            <person name="Saif S."/>
            <person name="Shea T."/>
            <person name="Sisk P."/>
            <person name="Sykes S."/>
            <person name="Wortman J."/>
            <person name="Nusbaum C."/>
            <person name="Birren B."/>
        </authorList>
    </citation>
    <scope>NUCLEOTIDE SEQUENCE [LARGE SCALE GENOMIC DNA]</scope>
    <source>
        <strain evidence="7 8">CBS 110553</strain>
    </source>
</reference>
<feature type="transmembrane region" description="Helical" evidence="6">
    <location>
        <begin position="202"/>
        <end position="224"/>
    </location>
</feature>
<dbReference type="SUPFAM" id="SSF103473">
    <property type="entry name" value="MFS general substrate transporter"/>
    <property type="match status" value="1"/>
</dbReference>
<dbReference type="GO" id="GO:0016020">
    <property type="term" value="C:membrane"/>
    <property type="evidence" value="ECO:0007669"/>
    <property type="project" value="UniProtKB-SubCell"/>
</dbReference>
<keyword evidence="3 6" id="KW-1133">Transmembrane helix</keyword>
<accession>W9XSB5</accession>
<dbReference type="OrthoDB" id="196103at2759"/>
<keyword evidence="8" id="KW-1185">Reference proteome</keyword>
<dbReference type="GeneID" id="19187684"/>
<name>W9XSB5_9EURO</name>
<dbReference type="HOGENOM" id="CLU_030884_0_0_1"/>
<evidence type="ECO:0000313" key="7">
    <source>
        <dbReference type="EMBL" id="EXJ73194.1"/>
    </source>
</evidence>
<feature type="compositionally biased region" description="Basic and acidic residues" evidence="5">
    <location>
        <begin position="372"/>
        <end position="388"/>
    </location>
</feature>
<keyword evidence="4 6" id="KW-0472">Membrane</keyword>
<feature type="transmembrane region" description="Helical" evidence="6">
    <location>
        <begin position="12"/>
        <end position="35"/>
    </location>
</feature>
<dbReference type="eggNOG" id="KOG3098">
    <property type="taxonomic scope" value="Eukaryota"/>
</dbReference>
<evidence type="ECO:0008006" key="9">
    <source>
        <dbReference type="Google" id="ProtNLM"/>
    </source>
</evidence>
<feature type="region of interest" description="Disordered" evidence="5">
    <location>
        <begin position="368"/>
        <end position="388"/>
    </location>
</feature>
<feature type="transmembrane region" description="Helical" evidence="6">
    <location>
        <begin position="80"/>
        <end position="101"/>
    </location>
</feature>
<keyword evidence="2 6" id="KW-0812">Transmembrane</keyword>
<evidence type="ECO:0000256" key="5">
    <source>
        <dbReference type="SAM" id="MobiDB-lite"/>
    </source>
</evidence>
<sequence length="388" mass="43317">MWYFDTHGHPWYPAVAGIYLGITAAFLWTTAALIANGYSEEKQPGFWRAMQWTSNVGGATEGGCIALGINWNAHSLGVPHSVYITFIIIQYASMALAFILVDADKLRRNDGTAIAKYEHLSAWQDVYQTVALLKDPVMLLLIPTFFAPEIFFPFMASVNAYAFNLRTRTLNAMLGNAIQIPWTLGYGWLLDNPKLGSRRKRAIIGIGILATYITGTYIALTIWLHSWSFDRSLAGPEIDIEDDAYPGAVVLYFLMVIQYGVFQNTVIYVFGCLTNRLEKTARISGLFIAWISAGTCVSFATDATAQPYSNEGAAIFALTTICWPILWFVVKNYTTATQYYKEENVVVPIHVRKEMGYLEDANGEELSFTNTKTKDPKTADHSGETVKH</sequence>
<comment type="caution">
    <text evidence="7">The sequence shown here is derived from an EMBL/GenBank/DDBJ whole genome shotgun (WGS) entry which is preliminary data.</text>
</comment>
<dbReference type="Proteomes" id="UP000019471">
    <property type="component" value="Unassembled WGS sequence"/>
</dbReference>
<dbReference type="PANTHER" id="PTHR23294:SF59">
    <property type="entry name" value="UNC93-LIKE PROTEIN C922.05C"/>
    <property type="match status" value="1"/>
</dbReference>
<dbReference type="InterPro" id="IPR051617">
    <property type="entry name" value="UNC-93-like_regulator"/>
</dbReference>
<dbReference type="InterPro" id="IPR036259">
    <property type="entry name" value="MFS_trans_sf"/>
</dbReference>
<feature type="transmembrane region" description="Helical" evidence="6">
    <location>
        <begin position="283"/>
        <end position="301"/>
    </location>
</feature>
<evidence type="ECO:0000256" key="1">
    <source>
        <dbReference type="ARBA" id="ARBA00004141"/>
    </source>
</evidence>
<feature type="transmembrane region" description="Helical" evidence="6">
    <location>
        <begin position="137"/>
        <end position="158"/>
    </location>
</feature>
<evidence type="ECO:0000256" key="3">
    <source>
        <dbReference type="ARBA" id="ARBA00022989"/>
    </source>
</evidence>
<dbReference type="AlphaFoldDB" id="W9XSB5"/>
<comment type="subcellular location">
    <subcellularLocation>
        <location evidence="1">Membrane</location>
        <topology evidence="1">Multi-pass membrane protein</topology>
    </subcellularLocation>
</comment>
<proteinExistence type="predicted"/>
<dbReference type="PANTHER" id="PTHR23294">
    <property type="entry name" value="ET TRANSLATION PRODUCT-RELATED"/>
    <property type="match status" value="1"/>
</dbReference>
<protein>
    <recommendedName>
        <fullName evidence="9">Major facilitator superfamily (MFS) profile domain-containing protein</fullName>
    </recommendedName>
</protein>
<dbReference type="EMBL" id="AMGX01000004">
    <property type="protein sequence ID" value="EXJ73194.1"/>
    <property type="molecule type" value="Genomic_DNA"/>
</dbReference>
<evidence type="ECO:0000313" key="8">
    <source>
        <dbReference type="Proteomes" id="UP000019471"/>
    </source>
</evidence>
<organism evidence="7 8">
    <name type="scientific">Cladophialophora psammophila CBS 110553</name>
    <dbReference type="NCBI Taxonomy" id="1182543"/>
    <lineage>
        <taxon>Eukaryota</taxon>
        <taxon>Fungi</taxon>
        <taxon>Dikarya</taxon>
        <taxon>Ascomycota</taxon>
        <taxon>Pezizomycotina</taxon>
        <taxon>Eurotiomycetes</taxon>
        <taxon>Chaetothyriomycetidae</taxon>
        <taxon>Chaetothyriales</taxon>
        <taxon>Herpotrichiellaceae</taxon>
        <taxon>Cladophialophora</taxon>
    </lineage>
</organism>